<feature type="active site" evidence="3">
    <location>
        <position position="275"/>
    </location>
</feature>
<dbReference type="Gene3D" id="3.40.50.1820">
    <property type="entry name" value="alpha/beta hydrolase"/>
    <property type="match status" value="1"/>
</dbReference>
<comment type="function">
    <text evidence="3">Catalyzes the hydrolysis of N-formyl-L-kynurenine to L-kynurenine, the second step in the kynurenine pathway of tryptophan degradation. Kynurenine may be further oxidized to nicotinic acid, NAD(H) and NADP(H). Required for elimination of toxic metabolites.</text>
</comment>
<accession>A0A1L9SQY9</accession>
<organism evidence="4 5">
    <name type="scientific">Penicilliopsis zonata CBS 506.65</name>
    <dbReference type="NCBI Taxonomy" id="1073090"/>
    <lineage>
        <taxon>Eukaryota</taxon>
        <taxon>Fungi</taxon>
        <taxon>Dikarya</taxon>
        <taxon>Ascomycota</taxon>
        <taxon>Pezizomycotina</taxon>
        <taxon>Eurotiomycetes</taxon>
        <taxon>Eurotiomycetidae</taxon>
        <taxon>Eurotiales</taxon>
        <taxon>Aspergillaceae</taxon>
        <taxon>Penicilliopsis</taxon>
    </lineage>
</organism>
<comment type="similarity">
    <text evidence="3">Belongs to the kynurenine formamidase family.</text>
</comment>
<comment type="subunit">
    <text evidence="3">Homodimer.</text>
</comment>
<sequence>MPQEIFSYSNDHVLQKVSVTVLSDDPQPGYWVIFIHGGAWRDPSKTFADLAAAETLLCTAEPYTSTVLPHIAAFASIEYRLSAHPEHPQDPVATPPSQFRNARHPDHLADVESALALLQGRYGFGERYVLVGHSCGATLAFQTVMRHLGGYDDHFRHRNLAQPSAILGVAGIYECRLLRDHFSGISAYQDLFEGAFGPDETLWDAVSPAKVGSGFDGIQGGWTAGKLAVLAYSAEDELVDTSQAEAMEEALRLWTSSASQEETRRTVMLPVKGRHDEIWEKGEELARAIAFTLTELQKM</sequence>
<evidence type="ECO:0000256" key="3">
    <source>
        <dbReference type="HAMAP-Rule" id="MF_03014"/>
    </source>
</evidence>
<keyword evidence="5" id="KW-1185">Reference proteome</keyword>
<dbReference type="EMBL" id="KV878337">
    <property type="protein sequence ID" value="OJJ49645.1"/>
    <property type="molecule type" value="Genomic_DNA"/>
</dbReference>
<keyword evidence="1 3" id="KW-0378">Hydrolase</keyword>
<dbReference type="UniPathway" id="UPA00333">
    <property type="reaction ID" value="UER00454"/>
</dbReference>
<dbReference type="VEuPathDB" id="FungiDB:ASPZODRAFT_88977"/>
<name>A0A1L9SQY9_9EURO</name>
<dbReference type="ESTHER" id="9euro-a0a1l9sqy9">
    <property type="family name" value="Kynurenine-formamidase"/>
</dbReference>
<gene>
    <name evidence="4" type="ORF">ASPZODRAFT_88977</name>
</gene>
<evidence type="ECO:0000256" key="2">
    <source>
        <dbReference type="ARBA" id="ARBA00023079"/>
    </source>
</evidence>
<feature type="short sequence motif" description="HGGXW" evidence="3">
    <location>
        <begin position="36"/>
        <end position="40"/>
    </location>
</feature>
<keyword evidence="2 3" id="KW-0823">Tryptophan catabolism</keyword>
<dbReference type="AlphaFoldDB" id="A0A1L9SQY9"/>
<dbReference type="STRING" id="1073090.A0A1L9SQY9"/>
<dbReference type="GeneID" id="34616803"/>
<proteinExistence type="inferred from homology"/>
<comment type="domain">
    <text evidence="3">The main chain amide nitrogen atoms of the second glycine and its adjacent residue in the HGGXW motif define the oxyanion hole, and stabilize the oxyanion that forms during the nucleophilic attack by the catalytic serine during substrate cleavage.</text>
</comment>
<reference evidence="5" key="1">
    <citation type="journal article" date="2017" name="Genome Biol.">
        <title>Comparative genomics reveals high biological diversity and specific adaptations in the industrially and medically important fungal genus Aspergillus.</title>
        <authorList>
            <person name="de Vries R.P."/>
            <person name="Riley R."/>
            <person name="Wiebenga A."/>
            <person name="Aguilar-Osorio G."/>
            <person name="Amillis S."/>
            <person name="Uchima C.A."/>
            <person name="Anderluh G."/>
            <person name="Asadollahi M."/>
            <person name="Askin M."/>
            <person name="Barry K."/>
            <person name="Battaglia E."/>
            <person name="Bayram O."/>
            <person name="Benocci T."/>
            <person name="Braus-Stromeyer S.A."/>
            <person name="Caldana C."/>
            <person name="Canovas D."/>
            <person name="Cerqueira G.C."/>
            <person name="Chen F."/>
            <person name="Chen W."/>
            <person name="Choi C."/>
            <person name="Clum A."/>
            <person name="Dos Santos R.A."/>
            <person name="Damasio A.R."/>
            <person name="Diallinas G."/>
            <person name="Emri T."/>
            <person name="Fekete E."/>
            <person name="Flipphi M."/>
            <person name="Freyberg S."/>
            <person name="Gallo A."/>
            <person name="Gournas C."/>
            <person name="Habgood R."/>
            <person name="Hainaut M."/>
            <person name="Harispe M.L."/>
            <person name="Henrissat B."/>
            <person name="Hilden K.S."/>
            <person name="Hope R."/>
            <person name="Hossain A."/>
            <person name="Karabika E."/>
            <person name="Karaffa L."/>
            <person name="Karanyi Z."/>
            <person name="Krasevec N."/>
            <person name="Kuo A."/>
            <person name="Kusch H."/>
            <person name="LaButti K."/>
            <person name="Lagendijk E.L."/>
            <person name="Lapidus A."/>
            <person name="Levasseur A."/>
            <person name="Lindquist E."/>
            <person name="Lipzen A."/>
            <person name="Logrieco A.F."/>
            <person name="MacCabe A."/>
            <person name="Maekelae M.R."/>
            <person name="Malavazi I."/>
            <person name="Melin P."/>
            <person name="Meyer V."/>
            <person name="Mielnichuk N."/>
            <person name="Miskei M."/>
            <person name="Molnar A.P."/>
            <person name="Mule G."/>
            <person name="Ngan C.Y."/>
            <person name="Orejas M."/>
            <person name="Orosz E."/>
            <person name="Ouedraogo J.P."/>
            <person name="Overkamp K.M."/>
            <person name="Park H.-S."/>
            <person name="Perrone G."/>
            <person name="Piumi F."/>
            <person name="Punt P.J."/>
            <person name="Ram A.F."/>
            <person name="Ramon A."/>
            <person name="Rauscher S."/>
            <person name="Record E."/>
            <person name="Riano-Pachon D.M."/>
            <person name="Robert V."/>
            <person name="Roehrig J."/>
            <person name="Ruller R."/>
            <person name="Salamov A."/>
            <person name="Salih N.S."/>
            <person name="Samson R.A."/>
            <person name="Sandor E."/>
            <person name="Sanguinetti M."/>
            <person name="Schuetze T."/>
            <person name="Sepcic K."/>
            <person name="Shelest E."/>
            <person name="Sherlock G."/>
            <person name="Sophianopoulou V."/>
            <person name="Squina F.M."/>
            <person name="Sun H."/>
            <person name="Susca A."/>
            <person name="Todd R.B."/>
            <person name="Tsang A."/>
            <person name="Unkles S.E."/>
            <person name="van de Wiele N."/>
            <person name="van Rossen-Uffink D."/>
            <person name="Oliveira J.V."/>
            <person name="Vesth T.C."/>
            <person name="Visser J."/>
            <person name="Yu J.-H."/>
            <person name="Zhou M."/>
            <person name="Andersen M.R."/>
            <person name="Archer D.B."/>
            <person name="Baker S.E."/>
            <person name="Benoit I."/>
            <person name="Brakhage A.A."/>
            <person name="Braus G.H."/>
            <person name="Fischer R."/>
            <person name="Frisvad J.C."/>
            <person name="Goldman G.H."/>
            <person name="Houbraken J."/>
            <person name="Oakley B."/>
            <person name="Pocsi I."/>
            <person name="Scazzocchio C."/>
            <person name="Seiboth B."/>
            <person name="vanKuyk P.A."/>
            <person name="Wortman J."/>
            <person name="Dyer P.S."/>
            <person name="Grigoriev I.V."/>
        </authorList>
    </citation>
    <scope>NUCLEOTIDE SEQUENCE [LARGE SCALE GENOMIC DNA]</scope>
    <source>
        <strain evidence="5">CBS 506.65</strain>
    </source>
</reference>
<dbReference type="OrthoDB" id="420264at2759"/>
<protein>
    <recommendedName>
        <fullName evidence="3">Kynurenine formamidase</fullName>
        <shortName evidence="3">KFA</shortName>
        <shortName evidence="3">KFase</shortName>
        <ecNumber evidence="3">3.5.1.9</ecNumber>
    </recommendedName>
    <alternativeName>
        <fullName evidence="3">Arylformamidase</fullName>
    </alternativeName>
    <alternativeName>
        <fullName evidence="3">N-formylkynurenine formamidase</fullName>
        <shortName evidence="3">FKF</shortName>
    </alternativeName>
</protein>
<dbReference type="SUPFAM" id="SSF53474">
    <property type="entry name" value="alpha/beta-Hydrolases"/>
    <property type="match status" value="1"/>
</dbReference>
<dbReference type="GO" id="GO:0004061">
    <property type="term" value="F:arylformamidase activity"/>
    <property type="evidence" value="ECO:0007669"/>
    <property type="project" value="UniProtKB-UniRule"/>
</dbReference>
<feature type="active site" evidence="3">
    <location>
        <position position="236"/>
    </location>
</feature>
<dbReference type="HAMAP" id="MF_03014">
    <property type="entry name" value="KFase"/>
    <property type="match status" value="1"/>
</dbReference>
<evidence type="ECO:0000256" key="1">
    <source>
        <dbReference type="ARBA" id="ARBA00022801"/>
    </source>
</evidence>
<feature type="active site" description="Nucleophile" evidence="3">
    <location>
        <position position="134"/>
    </location>
</feature>
<dbReference type="RefSeq" id="XP_022584155.1">
    <property type="nucleotide sequence ID" value="XM_022730339.1"/>
</dbReference>
<comment type="pathway">
    <text evidence="3">Amino-acid degradation; L-tryptophan degradation via kynurenine pathway; L-kynurenine from L-tryptophan: step 2/2.</text>
</comment>
<dbReference type="InterPro" id="IPR050300">
    <property type="entry name" value="GDXG_lipolytic_enzyme"/>
</dbReference>
<dbReference type="PANTHER" id="PTHR48081:SF33">
    <property type="entry name" value="KYNURENINE FORMAMIDASE"/>
    <property type="match status" value="1"/>
</dbReference>
<dbReference type="EC" id="3.5.1.9" evidence="3"/>
<evidence type="ECO:0000313" key="5">
    <source>
        <dbReference type="Proteomes" id="UP000184188"/>
    </source>
</evidence>
<dbReference type="GO" id="GO:0019441">
    <property type="term" value="P:L-tryptophan catabolic process to kynurenine"/>
    <property type="evidence" value="ECO:0007669"/>
    <property type="project" value="UniProtKB-UniRule"/>
</dbReference>
<comment type="catalytic activity">
    <reaction evidence="3">
        <text>N-formyl-L-kynurenine + H2O = L-kynurenine + formate + H(+)</text>
        <dbReference type="Rhea" id="RHEA:13009"/>
        <dbReference type="ChEBI" id="CHEBI:15377"/>
        <dbReference type="ChEBI" id="CHEBI:15378"/>
        <dbReference type="ChEBI" id="CHEBI:15740"/>
        <dbReference type="ChEBI" id="CHEBI:57959"/>
        <dbReference type="ChEBI" id="CHEBI:58629"/>
        <dbReference type="EC" id="3.5.1.9"/>
    </reaction>
</comment>
<dbReference type="GO" id="GO:0034354">
    <property type="term" value="P:'de novo' NAD+ biosynthetic process from L-tryptophan"/>
    <property type="evidence" value="ECO:0007669"/>
    <property type="project" value="UniProtKB-UniRule"/>
</dbReference>
<evidence type="ECO:0000313" key="4">
    <source>
        <dbReference type="EMBL" id="OJJ49645.1"/>
    </source>
</evidence>
<dbReference type="InterPro" id="IPR029058">
    <property type="entry name" value="AB_hydrolase_fold"/>
</dbReference>
<dbReference type="InterPro" id="IPR027519">
    <property type="entry name" value="KFase_ver/fungi-typ"/>
</dbReference>
<dbReference type="PANTHER" id="PTHR48081">
    <property type="entry name" value="AB HYDROLASE SUPERFAMILY PROTEIN C4A8.06C"/>
    <property type="match status" value="1"/>
</dbReference>
<dbReference type="Proteomes" id="UP000184188">
    <property type="component" value="Unassembled WGS sequence"/>
</dbReference>